<evidence type="ECO:0000256" key="3">
    <source>
        <dbReference type="ARBA" id="ARBA00023015"/>
    </source>
</evidence>
<dbReference type="PROSITE" id="PS50045">
    <property type="entry name" value="SIGMA54_INTERACT_4"/>
    <property type="match status" value="1"/>
</dbReference>
<dbReference type="CDD" id="cd17536">
    <property type="entry name" value="REC_YesN-like"/>
    <property type="match status" value="1"/>
</dbReference>
<dbReference type="InterPro" id="IPR001789">
    <property type="entry name" value="Sig_transdc_resp-reg_receiver"/>
</dbReference>
<dbReference type="Pfam" id="PF00072">
    <property type="entry name" value="Response_reg"/>
    <property type="match status" value="1"/>
</dbReference>
<dbReference type="CDD" id="cd00009">
    <property type="entry name" value="AAA"/>
    <property type="match status" value="1"/>
</dbReference>
<proteinExistence type="predicted"/>
<dbReference type="InterPro" id="IPR058031">
    <property type="entry name" value="AAA_lid_NorR"/>
</dbReference>
<dbReference type="Proteomes" id="UP000009047">
    <property type="component" value="Chromosome"/>
</dbReference>
<dbReference type="GO" id="GO:0006355">
    <property type="term" value="P:regulation of DNA-templated transcription"/>
    <property type="evidence" value="ECO:0007669"/>
    <property type="project" value="InterPro"/>
</dbReference>
<evidence type="ECO:0000256" key="6">
    <source>
        <dbReference type="PROSITE-ProRule" id="PRU00169"/>
    </source>
</evidence>
<dbReference type="InterPro" id="IPR025662">
    <property type="entry name" value="Sigma_54_int_dom_ATP-bd_1"/>
</dbReference>
<dbReference type="GO" id="GO:0000160">
    <property type="term" value="P:phosphorelay signal transduction system"/>
    <property type="evidence" value="ECO:0007669"/>
    <property type="project" value="InterPro"/>
</dbReference>
<feature type="domain" description="Response regulatory" evidence="9">
    <location>
        <begin position="35"/>
        <end position="148"/>
    </location>
</feature>
<dbReference type="Gene3D" id="1.10.8.60">
    <property type="match status" value="1"/>
</dbReference>
<dbReference type="Gene3D" id="3.40.50.300">
    <property type="entry name" value="P-loop containing nucleotide triphosphate hydrolases"/>
    <property type="match status" value="1"/>
</dbReference>
<reference evidence="10 11" key="1">
    <citation type="journal article" date="2010" name="Stand. Genomic Sci.">
        <title>Complete genome sequence of Desulfarculus baarsii type strain (2st14).</title>
        <authorList>
            <person name="Sun H."/>
            <person name="Spring S."/>
            <person name="Lapidus A."/>
            <person name="Davenport K."/>
            <person name="Del Rio T.G."/>
            <person name="Tice H."/>
            <person name="Nolan M."/>
            <person name="Copeland A."/>
            <person name="Cheng J.F."/>
            <person name="Lucas S."/>
            <person name="Tapia R."/>
            <person name="Goodwin L."/>
            <person name="Pitluck S."/>
            <person name="Ivanova N."/>
            <person name="Pagani I."/>
            <person name="Mavromatis K."/>
            <person name="Ovchinnikova G."/>
            <person name="Pati A."/>
            <person name="Chen A."/>
            <person name="Palaniappan K."/>
            <person name="Hauser L."/>
            <person name="Chang Y.J."/>
            <person name="Jeffries C.D."/>
            <person name="Detter J.C."/>
            <person name="Han C."/>
            <person name="Rohde M."/>
            <person name="Brambilla E."/>
            <person name="Goker M."/>
            <person name="Woyke T."/>
            <person name="Bristow J."/>
            <person name="Eisen J.A."/>
            <person name="Markowitz V."/>
            <person name="Hugenholtz P."/>
            <person name="Kyrpides N.C."/>
            <person name="Klenk H.P."/>
            <person name="Land M."/>
        </authorList>
    </citation>
    <scope>NUCLEOTIDE SEQUENCE [LARGE SCALE GENOMIC DNA]</scope>
    <source>
        <strain evidence="11">ATCC 33931 / DSM 2075 / LMG 7858 / VKM B-1802 / 2st14</strain>
    </source>
</reference>
<dbReference type="InterPro" id="IPR027417">
    <property type="entry name" value="P-loop_NTPase"/>
</dbReference>
<dbReference type="SUPFAM" id="SSF46689">
    <property type="entry name" value="Homeodomain-like"/>
    <property type="match status" value="1"/>
</dbReference>
<evidence type="ECO:0000259" key="9">
    <source>
        <dbReference type="PROSITE" id="PS50110"/>
    </source>
</evidence>
<feature type="domain" description="Sigma-54 factor interaction" evidence="8">
    <location>
        <begin position="171"/>
        <end position="400"/>
    </location>
</feature>
<dbReference type="InterPro" id="IPR009057">
    <property type="entry name" value="Homeodomain-like_sf"/>
</dbReference>
<feature type="region of interest" description="Disordered" evidence="7">
    <location>
        <begin position="497"/>
        <end position="516"/>
    </location>
</feature>
<keyword evidence="1" id="KW-0547">Nucleotide-binding</keyword>
<dbReference type="InterPro" id="IPR002078">
    <property type="entry name" value="Sigma_54_int"/>
</dbReference>
<dbReference type="Pfam" id="PF25601">
    <property type="entry name" value="AAA_lid_14"/>
    <property type="match status" value="1"/>
</dbReference>
<gene>
    <name evidence="10" type="ordered locus">Deba_1100</name>
</gene>
<evidence type="ECO:0000256" key="5">
    <source>
        <dbReference type="ARBA" id="ARBA00023163"/>
    </source>
</evidence>
<evidence type="ECO:0000256" key="2">
    <source>
        <dbReference type="ARBA" id="ARBA00022840"/>
    </source>
</evidence>
<dbReference type="STRING" id="644282.Deba_1100"/>
<dbReference type="InterPro" id="IPR025943">
    <property type="entry name" value="Sigma_54_int_dom_ATP-bd_2"/>
</dbReference>
<dbReference type="InterPro" id="IPR025944">
    <property type="entry name" value="Sigma_54_int_dom_CS"/>
</dbReference>
<dbReference type="GO" id="GO:0005524">
    <property type="term" value="F:ATP binding"/>
    <property type="evidence" value="ECO:0007669"/>
    <property type="project" value="UniProtKB-KW"/>
</dbReference>
<dbReference type="KEGG" id="dbr:Deba_1100"/>
<sequence>MHNLVMVNRFTPGGRCALSQYANTPQDATEAWRPSVLVLDDEWSTLEVIRDSLAKHFAVEVASRADEALRLMEQKPFDVVLTDVRMPDMDGLSVVGQMKARHPGAQYILMTAFSDIEDTIRAIRLGVADYLRKPFTIGEVRHALNRCLEQRRLRRQNGPPRDQGPAASARLTALDPKMRQLCALADTVAPTDVTVLIGGETGTGKSLLARAIHQASPRRERPYVEINCAAIPEALIESELFGHERGSFTGAIARKIGRVEAADGGTLFLDEVGEMSLDMQAKLLRFLQEFTFERVGGAKKQSADVRVIAATNRNLREAVASGVFREDLFYRLHVIELVIPPLRDRPLDQAPLAEAFLRRFAEKYGRADCRFGPQVSRQIAAHHWPGNVRELEHAVERAVILARGSEIARLELEHAGQRAEASRADAAPEAVAAPPAEIGPLLDGRDLGQFIDDCQRQYLAGLLAKHNGRIGLVAKAAGVNPKTLYLKMTRLGLRKEDYRGERASDKSPRGDGPFVA</sequence>
<keyword evidence="11" id="KW-1185">Reference proteome</keyword>
<dbReference type="AlphaFoldDB" id="E1QIP5"/>
<protein>
    <submittedName>
        <fullName evidence="10">Two component, sigma54 specific, transcriptional regulator, Fis family</fullName>
    </submittedName>
</protein>
<dbReference type="Gene3D" id="3.40.50.2300">
    <property type="match status" value="1"/>
</dbReference>
<name>E1QIP5_DESB2</name>
<dbReference type="GO" id="GO:0003677">
    <property type="term" value="F:DNA binding"/>
    <property type="evidence" value="ECO:0007669"/>
    <property type="project" value="UniProtKB-KW"/>
</dbReference>
<evidence type="ECO:0000313" key="11">
    <source>
        <dbReference type="Proteomes" id="UP000009047"/>
    </source>
</evidence>
<keyword evidence="5" id="KW-0804">Transcription</keyword>
<dbReference type="Pfam" id="PF00158">
    <property type="entry name" value="Sigma54_activat"/>
    <property type="match status" value="1"/>
</dbReference>
<feature type="compositionally biased region" description="Basic and acidic residues" evidence="7">
    <location>
        <begin position="497"/>
        <end position="509"/>
    </location>
</feature>
<evidence type="ECO:0000256" key="7">
    <source>
        <dbReference type="SAM" id="MobiDB-lite"/>
    </source>
</evidence>
<dbReference type="PROSITE" id="PS00676">
    <property type="entry name" value="SIGMA54_INTERACT_2"/>
    <property type="match status" value="1"/>
</dbReference>
<accession>E1QIP5</accession>
<dbReference type="PROSITE" id="PS00675">
    <property type="entry name" value="SIGMA54_INTERACT_1"/>
    <property type="match status" value="1"/>
</dbReference>
<keyword evidence="3" id="KW-0805">Transcription regulation</keyword>
<dbReference type="SUPFAM" id="SSF52172">
    <property type="entry name" value="CheY-like"/>
    <property type="match status" value="1"/>
</dbReference>
<dbReference type="InterPro" id="IPR003593">
    <property type="entry name" value="AAA+_ATPase"/>
</dbReference>
<dbReference type="SMART" id="SM00448">
    <property type="entry name" value="REC"/>
    <property type="match status" value="1"/>
</dbReference>
<dbReference type="SMART" id="SM00382">
    <property type="entry name" value="AAA"/>
    <property type="match status" value="1"/>
</dbReference>
<dbReference type="SUPFAM" id="SSF52540">
    <property type="entry name" value="P-loop containing nucleoside triphosphate hydrolases"/>
    <property type="match status" value="1"/>
</dbReference>
<dbReference type="Gene3D" id="1.10.10.60">
    <property type="entry name" value="Homeodomain-like"/>
    <property type="match status" value="1"/>
</dbReference>
<dbReference type="PROSITE" id="PS00688">
    <property type="entry name" value="SIGMA54_INTERACT_3"/>
    <property type="match status" value="1"/>
</dbReference>
<dbReference type="InterPro" id="IPR011006">
    <property type="entry name" value="CheY-like_superfamily"/>
</dbReference>
<dbReference type="PROSITE" id="PS50110">
    <property type="entry name" value="RESPONSE_REGULATORY"/>
    <property type="match status" value="1"/>
</dbReference>
<dbReference type="FunFam" id="3.40.50.300:FF:000006">
    <property type="entry name" value="DNA-binding transcriptional regulator NtrC"/>
    <property type="match status" value="1"/>
</dbReference>
<evidence type="ECO:0000256" key="1">
    <source>
        <dbReference type="ARBA" id="ARBA00022741"/>
    </source>
</evidence>
<keyword evidence="2" id="KW-0067">ATP-binding</keyword>
<dbReference type="OrthoDB" id="9804019at2"/>
<evidence type="ECO:0000313" key="10">
    <source>
        <dbReference type="EMBL" id="ADK84468.1"/>
    </source>
</evidence>
<keyword evidence="6" id="KW-0597">Phosphoprotein</keyword>
<organism evidence="10 11">
    <name type="scientific">Desulfarculus baarsii (strain ATCC 33931 / DSM 2075 / LMG 7858 / VKM B-1802 / 2st14)</name>
    <dbReference type="NCBI Taxonomy" id="644282"/>
    <lineage>
        <taxon>Bacteria</taxon>
        <taxon>Pseudomonadati</taxon>
        <taxon>Thermodesulfobacteriota</taxon>
        <taxon>Desulfarculia</taxon>
        <taxon>Desulfarculales</taxon>
        <taxon>Desulfarculaceae</taxon>
        <taxon>Desulfarculus</taxon>
    </lineage>
</organism>
<dbReference type="EMBL" id="CP002085">
    <property type="protein sequence ID" value="ADK84468.1"/>
    <property type="molecule type" value="Genomic_DNA"/>
</dbReference>
<evidence type="ECO:0000259" key="8">
    <source>
        <dbReference type="PROSITE" id="PS50045"/>
    </source>
</evidence>
<dbReference type="HOGENOM" id="CLU_000445_0_6_7"/>
<feature type="modified residue" description="4-aspartylphosphate" evidence="6">
    <location>
        <position position="83"/>
    </location>
</feature>
<dbReference type="PANTHER" id="PTHR32071">
    <property type="entry name" value="TRANSCRIPTIONAL REGULATORY PROTEIN"/>
    <property type="match status" value="1"/>
</dbReference>
<evidence type="ECO:0000256" key="4">
    <source>
        <dbReference type="ARBA" id="ARBA00023125"/>
    </source>
</evidence>
<dbReference type="eggNOG" id="COG2204">
    <property type="taxonomic scope" value="Bacteria"/>
</dbReference>
<keyword evidence="4" id="KW-0238">DNA-binding</keyword>